<accession>A0A4Y2SAE6</accession>
<dbReference type="EMBL" id="BGPR01020590">
    <property type="protein sequence ID" value="GBN85037.1"/>
    <property type="molecule type" value="Genomic_DNA"/>
</dbReference>
<dbReference type="AlphaFoldDB" id="A0A4Y2SAE6"/>
<dbReference type="Proteomes" id="UP000499080">
    <property type="component" value="Unassembled WGS sequence"/>
</dbReference>
<proteinExistence type="predicted"/>
<name>A0A4Y2SAE6_ARAVE</name>
<comment type="caution">
    <text evidence="1">The sequence shown here is derived from an EMBL/GenBank/DDBJ whole genome shotgun (WGS) entry which is preliminary data.</text>
</comment>
<sequence length="73" mass="8447">YGRVQHVSGLCGKMRREQSLDSERCQHVSWIVRGKTHNTLVIAGKRSTLRGQWKDVNGLRKDVNGLKWRKMPC</sequence>
<evidence type="ECO:0000313" key="1">
    <source>
        <dbReference type="EMBL" id="GBN85037.1"/>
    </source>
</evidence>
<reference evidence="1 2" key="1">
    <citation type="journal article" date="2019" name="Sci. Rep.">
        <title>Orb-weaving spider Araneus ventricosus genome elucidates the spidroin gene catalogue.</title>
        <authorList>
            <person name="Kono N."/>
            <person name="Nakamura H."/>
            <person name="Ohtoshi R."/>
            <person name="Moran D.A.P."/>
            <person name="Shinohara A."/>
            <person name="Yoshida Y."/>
            <person name="Fujiwara M."/>
            <person name="Mori M."/>
            <person name="Tomita M."/>
            <person name="Arakawa K."/>
        </authorList>
    </citation>
    <scope>NUCLEOTIDE SEQUENCE [LARGE SCALE GENOMIC DNA]</scope>
</reference>
<organism evidence="1 2">
    <name type="scientific">Araneus ventricosus</name>
    <name type="common">Orbweaver spider</name>
    <name type="synonym">Epeira ventricosa</name>
    <dbReference type="NCBI Taxonomy" id="182803"/>
    <lineage>
        <taxon>Eukaryota</taxon>
        <taxon>Metazoa</taxon>
        <taxon>Ecdysozoa</taxon>
        <taxon>Arthropoda</taxon>
        <taxon>Chelicerata</taxon>
        <taxon>Arachnida</taxon>
        <taxon>Araneae</taxon>
        <taxon>Araneomorphae</taxon>
        <taxon>Entelegynae</taxon>
        <taxon>Araneoidea</taxon>
        <taxon>Araneidae</taxon>
        <taxon>Araneus</taxon>
    </lineage>
</organism>
<feature type="non-terminal residue" evidence="1">
    <location>
        <position position="1"/>
    </location>
</feature>
<evidence type="ECO:0000313" key="2">
    <source>
        <dbReference type="Proteomes" id="UP000499080"/>
    </source>
</evidence>
<protein>
    <submittedName>
        <fullName evidence="1">Uncharacterized protein</fullName>
    </submittedName>
</protein>
<gene>
    <name evidence="1" type="ORF">AVEN_179693_1</name>
</gene>
<keyword evidence="2" id="KW-1185">Reference proteome</keyword>